<dbReference type="GO" id="GO:0008610">
    <property type="term" value="P:lipid biosynthetic process"/>
    <property type="evidence" value="ECO:0007669"/>
    <property type="project" value="TreeGrafter"/>
</dbReference>
<protein>
    <submittedName>
        <fullName evidence="3">Gramicidin dehydrogenase</fullName>
    </submittedName>
</protein>
<dbReference type="OrthoDB" id="8480037at2"/>
<dbReference type="Proteomes" id="UP000095200">
    <property type="component" value="Unassembled WGS sequence"/>
</dbReference>
<dbReference type="EMBL" id="BDFE01000015">
    <property type="protein sequence ID" value="GAU08624.1"/>
    <property type="molecule type" value="Genomic_DNA"/>
</dbReference>
<dbReference type="AlphaFoldDB" id="A0A194AIP4"/>
<dbReference type="RefSeq" id="WP_069858297.1">
    <property type="nucleotide sequence ID" value="NZ_BDFE01000015.1"/>
</dbReference>
<dbReference type="InterPro" id="IPR001031">
    <property type="entry name" value="Thioesterase"/>
</dbReference>
<gene>
    <name evidence="3" type="ORF">DPF_1338</name>
</gene>
<dbReference type="Gene3D" id="3.40.50.1820">
    <property type="entry name" value="alpha/beta hydrolase"/>
    <property type="match status" value="1"/>
</dbReference>
<feature type="domain" description="Thioesterase" evidence="2">
    <location>
        <begin position="3"/>
        <end position="229"/>
    </location>
</feature>
<name>A0A194AIP4_9BACT</name>
<accession>A0A194AIP4</accession>
<evidence type="ECO:0000313" key="4">
    <source>
        <dbReference type="Proteomes" id="UP000095200"/>
    </source>
</evidence>
<dbReference type="InterPro" id="IPR012223">
    <property type="entry name" value="TEII"/>
</dbReference>
<evidence type="ECO:0000313" key="3">
    <source>
        <dbReference type="EMBL" id="GAU08624.1"/>
    </source>
</evidence>
<dbReference type="PANTHER" id="PTHR11487">
    <property type="entry name" value="THIOESTERASE"/>
    <property type="match status" value="1"/>
</dbReference>
<sequence>MITLFLLGHAGGSASMYPALFPNLSSRVQLVPLDLPGHGQRMGEALLDNIPDMVADLQCQVEAYVDGNKNDYALFGHSMGGILAYALTTALQETARMMPQHVIISSTCTPGRHHIAPQLPFLPDEELWVKSAGYFGGIQDQIVASRELMTLFVPILRTDLKAVLDWSPSPCEAVDVPMTVVCGDRDIVDEADVLVWRRYTTEDFVSSVLPGGHFHVLERPSGVETVLKNTLGQYVSGHGNCSAAYDPRES</sequence>
<comment type="similarity">
    <text evidence="1">Belongs to the thioesterase family.</text>
</comment>
<comment type="caution">
    <text evidence="3">The sequence shown here is derived from an EMBL/GenBank/DDBJ whole genome shotgun (WGS) entry which is preliminary data.</text>
</comment>
<organism evidence="3 4">
    <name type="scientific">Desulfoplanes formicivorans</name>
    <dbReference type="NCBI Taxonomy" id="1592317"/>
    <lineage>
        <taxon>Bacteria</taxon>
        <taxon>Pseudomonadati</taxon>
        <taxon>Thermodesulfobacteriota</taxon>
        <taxon>Desulfovibrionia</taxon>
        <taxon>Desulfovibrionales</taxon>
        <taxon>Desulfoplanaceae</taxon>
        <taxon>Desulfoplanes</taxon>
    </lineage>
</organism>
<evidence type="ECO:0000259" key="2">
    <source>
        <dbReference type="Pfam" id="PF00975"/>
    </source>
</evidence>
<dbReference type="InterPro" id="IPR029058">
    <property type="entry name" value="AB_hydrolase_fold"/>
</dbReference>
<dbReference type="STRING" id="1592317.DPF_1338"/>
<reference evidence="4" key="1">
    <citation type="submission" date="2016-06" db="EMBL/GenBank/DDBJ databases">
        <title>Draft genome sequence of Desulfoplanes formicivorans strain Pf12B.</title>
        <authorList>
            <person name="Watanabe M."/>
            <person name="Kojima H."/>
            <person name="Fukui M."/>
        </authorList>
    </citation>
    <scope>NUCLEOTIDE SEQUENCE [LARGE SCALE GENOMIC DNA]</scope>
    <source>
        <strain evidence="4">Pf12B</strain>
    </source>
</reference>
<evidence type="ECO:0000256" key="1">
    <source>
        <dbReference type="ARBA" id="ARBA00007169"/>
    </source>
</evidence>
<dbReference type="PANTHER" id="PTHR11487:SF0">
    <property type="entry name" value="S-ACYL FATTY ACID SYNTHASE THIOESTERASE, MEDIUM CHAIN"/>
    <property type="match status" value="1"/>
</dbReference>
<keyword evidence="4" id="KW-1185">Reference proteome</keyword>
<dbReference type="Pfam" id="PF00975">
    <property type="entry name" value="Thioesterase"/>
    <property type="match status" value="1"/>
</dbReference>
<proteinExistence type="inferred from homology"/>
<dbReference type="SUPFAM" id="SSF53474">
    <property type="entry name" value="alpha/beta-Hydrolases"/>
    <property type="match status" value="1"/>
</dbReference>